<dbReference type="Proteomes" id="UP000425411">
    <property type="component" value="Chromosome"/>
</dbReference>
<sequence>MVYFYKKYGWEKIKDIGLHTIGSVWTKDGKYYYFDDLGNNQLVKNTVFEINNKNVVNELLSNSNKISIDRIRDIINQKQMQVVDGKVQFKAPVKYGKDYRIVLVLVSVVVIFIYLLERRYKEWGTDYK</sequence>
<keyword evidence="3" id="KW-1185">Reference proteome</keyword>
<keyword evidence="1" id="KW-0472">Membrane</keyword>
<feature type="transmembrane region" description="Helical" evidence="1">
    <location>
        <begin position="99"/>
        <end position="116"/>
    </location>
</feature>
<reference evidence="2 3" key="1">
    <citation type="submission" date="2019-11" db="EMBL/GenBank/DDBJ databases">
        <title>FDA dAtabase for Regulatory Grade micrObial Sequences (FDA-ARGOS): Supporting development and validation of Infectious Disease Dx tests.</title>
        <authorList>
            <person name="Turner S."/>
            <person name="Byrd R."/>
            <person name="Tallon L."/>
            <person name="Sadzewicz L."/>
            <person name="Vavikolanu K."/>
            <person name="Mehta A."/>
            <person name="Aluvathingal J."/>
            <person name="Nadendla S."/>
            <person name="Myers T."/>
            <person name="Yan Y."/>
            <person name="Sichtig H."/>
        </authorList>
    </citation>
    <scope>NUCLEOTIDE SEQUENCE [LARGE SCALE GENOMIC DNA]</scope>
    <source>
        <strain evidence="2 3">FDAARGOS_741</strain>
    </source>
</reference>
<gene>
    <name evidence="2" type="ORF">FOC49_07610</name>
</gene>
<accession>A0AAP9HDG8</accession>
<dbReference type="AlphaFoldDB" id="A0AAP9HDG8"/>
<dbReference type="RefSeq" id="WP_004632531.1">
    <property type="nucleotide sequence ID" value="NZ_CP046314.1"/>
</dbReference>
<evidence type="ECO:0000313" key="3">
    <source>
        <dbReference type="Proteomes" id="UP000425411"/>
    </source>
</evidence>
<evidence type="ECO:0000313" key="2">
    <source>
        <dbReference type="EMBL" id="QGS09753.1"/>
    </source>
</evidence>
<proteinExistence type="predicted"/>
<name>A0AAP9HDG8_9BACL</name>
<keyword evidence="1" id="KW-1133">Transmembrane helix</keyword>
<protein>
    <submittedName>
        <fullName evidence="2">Uncharacterized protein</fullName>
    </submittedName>
</protein>
<organism evidence="2 3">
    <name type="scientific">Gemella morbillorum</name>
    <dbReference type="NCBI Taxonomy" id="29391"/>
    <lineage>
        <taxon>Bacteria</taxon>
        <taxon>Bacillati</taxon>
        <taxon>Bacillota</taxon>
        <taxon>Bacilli</taxon>
        <taxon>Bacillales</taxon>
        <taxon>Gemellaceae</taxon>
        <taxon>Gemella</taxon>
    </lineage>
</organism>
<dbReference type="EMBL" id="CP046314">
    <property type="protein sequence ID" value="QGS09753.1"/>
    <property type="molecule type" value="Genomic_DNA"/>
</dbReference>
<keyword evidence="1" id="KW-0812">Transmembrane</keyword>
<evidence type="ECO:0000256" key="1">
    <source>
        <dbReference type="SAM" id="Phobius"/>
    </source>
</evidence>